<comment type="caution">
    <text evidence="1">The sequence shown here is derived from an EMBL/GenBank/DDBJ whole genome shotgun (WGS) entry which is preliminary data.</text>
</comment>
<dbReference type="EMBL" id="LAHD01000001">
    <property type="protein sequence ID" value="PHK07412.1"/>
    <property type="molecule type" value="Genomic_DNA"/>
</dbReference>
<dbReference type="AlphaFoldDB" id="A0A9Q6ENH6"/>
<dbReference type="RefSeq" id="WP_099067203.1">
    <property type="nucleotide sequence ID" value="NZ_LAHD01000001.1"/>
</dbReference>
<gene>
    <name evidence="1" type="ORF">VF08_00125</name>
</gene>
<sequence length="181" mass="20892">MATETNTPALASLEYIPYIGDRGQLPEQFQGKIGVYAIFNREKTLQFVGYSRDVYLSLKQHLIRQPQQCYWVKVQTIERPSRTVLENIENAWIVENGSVPLGNGDYKEKWTNPIDVKKLMTSEEQANYQNPANDELAKIKVIKNVARRVEAEILKELEARSLQVEIRFNPKLKEQGLLDLK</sequence>
<dbReference type="Proteomes" id="UP000222310">
    <property type="component" value="Unassembled WGS sequence"/>
</dbReference>
<reference evidence="1 2" key="1">
    <citation type="submission" date="2015-02" db="EMBL/GenBank/DDBJ databases">
        <title>Nostoc linckia genome annotation.</title>
        <authorList>
            <person name="Zhou Z."/>
        </authorList>
    </citation>
    <scope>NUCLEOTIDE SEQUENCE [LARGE SCALE GENOMIC DNA]</scope>
    <source>
        <strain evidence="2">z8</strain>
    </source>
</reference>
<protein>
    <submittedName>
        <fullName evidence="1">Nuclease subunit of the excinuclease complex</fullName>
    </submittedName>
</protein>
<dbReference type="GeneID" id="57092796"/>
<dbReference type="InterPro" id="IPR049578">
    <property type="entry name" value="CAXIP1-like_GIY-YIG_dom"/>
</dbReference>
<evidence type="ECO:0000313" key="1">
    <source>
        <dbReference type="EMBL" id="PHK07412.1"/>
    </source>
</evidence>
<proteinExistence type="predicted"/>
<organism evidence="1 2">
    <name type="scientific">Nostoc linckia z8</name>
    <dbReference type="NCBI Taxonomy" id="1628746"/>
    <lineage>
        <taxon>Bacteria</taxon>
        <taxon>Bacillati</taxon>
        <taxon>Cyanobacteriota</taxon>
        <taxon>Cyanophyceae</taxon>
        <taxon>Nostocales</taxon>
        <taxon>Nostocaceae</taxon>
        <taxon>Nostoc</taxon>
    </lineage>
</organism>
<evidence type="ECO:0000313" key="2">
    <source>
        <dbReference type="Proteomes" id="UP000222310"/>
    </source>
</evidence>
<dbReference type="CDD" id="cd10450">
    <property type="entry name" value="GIY-YIG_AtGrxS16_like"/>
    <property type="match status" value="1"/>
</dbReference>
<name>A0A9Q6ENH6_NOSLI</name>
<accession>A0A9Q6ENH6</accession>